<dbReference type="AlphaFoldDB" id="A0A8X6QZT1"/>
<sequence length="841" mass="96270">AQFPEVTLINFPLFLEVVLKFTRHPSVGLSQIAQSIWLNILRSPHLSSHELVLNVIPTLLKFEVEKLIRCGYPSKNDCLSSKYSMIEFDSDDEFEVAFYKCRADVAENLRVITKINPKVAFSFGNTLLIALLNGEDWNMILDKPFAKLDSEVRWESMLPYLDAVCGTLTKNPEIPEIKALANDALRLLSVAVDSTCTQHGVQSILLSCVSSLFYFVTFQPEMKTRIYEKIFSYLTCAADSTKDKEAVSLKRHSTSLLIKLSLSYPNLLLPDFDYLCNKVQALLSINDFITRSEKCALLESLMILSNSFCDFERQSNFLKAALSSVEPIWTNPVIIQAIQSPEAFVSFLGIDKPLGNESPINQHAADLMLASNVTRACIKRCTHPSDPDIAQRGNFIHPLSDSTEGRLYRNPAAQHVICVMDKVIQIVKILNVLHDPVVKQIFHSDYSKLMDLTEVDKNCILGSPQNAENSHHTKTSFDRVKVYLQQLNENLLFILGSSAEKLSIDFYNIPGIFDLVKENIFHKIEHIPVLHLKNLIRLFLKPFFIHCPPNAYHELMVVLAAFCPFMLQKLNAVWEKFKFKYGTGIHYEDQMSEIEEILEDQLNRILTKEYIFFIDSLLTQPYNYPIKEDKMESDQKEPTSNGNKTITELGLKIMETERVRVVFICTVFDSLRWLDTSTNNKASFLCGIVFNHIFKERLIRQVQEANYLLHSVLYSLQEFGEHEANLNSLLNLGVNIYEGLRSRFTGIRSALISFVSCTEESIMKLEEVLNKDVPKTKKEKQKKDAFKNVIANIIGKSIGQRHKKSAEIKNLPPFFRIKRRSDSTYPDFYIDEDTIYHNIFI</sequence>
<dbReference type="GO" id="GO:0042565">
    <property type="term" value="C:RNA nuclear export complex"/>
    <property type="evidence" value="ECO:0007669"/>
    <property type="project" value="TreeGrafter"/>
</dbReference>
<dbReference type="GO" id="GO:0006611">
    <property type="term" value="P:protein export from nucleus"/>
    <property type="evidence" value="ECO:0007669"/>
    <property type="project" value="InterPro"/>
</dbReference>
<dbReference type="SUPFAM" id="SSF48371">
    <property type="entry name" value="ARM repeat"/>
    <property type="match status" value="1"/>
</dbReference>
<dbReference type="GO" id="GO:0006405">
    <property type="term" value="P:RNA export from nucleus"/>
    <property type="evidence" value="ECO:0007669"/>
    <property type="project" value="TreeGrafter"/>
</dbReference>
<protein>
    <submittedName>
        <fullName evidence="2">Exportin-5</fullName>
    </submittedName>
</protein>
<gene>
    <name evidence="2" type="primary">XPO5</name>
    <name evidence="2" type="ORF">NPIL_351101</name>
</gene>
<dbReference type="Gene3D" id="1.25.10.10">
    <property type="entry name" value="Leucine-rich Repeat Variant"/>
    <property type="match status" value="1"/>
</dbReference>
<dbReference type="GO" id="GO:0005049">
    <property type="term" value="F:nuclear export signal receptor activity"/>
    <property type="evidence" value="ECO:0007669"/>
    <property type="project" value="InterPro"/>
</dbReference>
<evidence type="ECO:0000259" key="1">
    <source>
        <dbReference type="Pfam" id="PF19273"/>
    </source>
</evidence>
<dbReference type="InterPro" id="IPR016024">
    <property type="entry name" value="ARM-type_fold"/>
</dbReference>
<dbReference type="GO" id="GO:0005634">
    <property type="term" value="C:nucleus"/>
    <property type="evidence" value="ECO:0007669"/>
    <property type="project" value="TreeGrafter"/>
</dbReference>
<feature type="non-terminal residue" evidence="2">
    <location>
        <position position="1"/>
    </location>
</feature>
<evidence type="ECO:0000313" key="3">
    <source>
        <dbReference type="Proteomes" id="UP000887013"/>
    </source>
</evidence>
<keyword evidence="3" id="KW-1185">Reference proteome</keyword>
<dbReference type="Proteomes" id="UP000887013">
    <property type="component" value="Unassembled WGS sequence"/>
</dbReference>
<dbReference type="PANTHER" id="PTHR11223">
    <property type="entry name" value="EXPORTIN 1/5"/>
    <property type="match status" value="1"/>
</dbReference>
<dbReference type="GO" id="GO:0003723">
    <property type="term" value="F:RNA binding"/>
    <property type="evidence" value="ECO:0007669"/>
    <property type="project" value="TreeGrafter"/>
</dbReference>
<dbReference type="Pfam" id="PF19273">
    <property type="entry name" value="Exportin-5"/>
    <property type="match status" value="1"/>
</dbReference>
<dbReference type="OrthoDB" id="6435465at2759"/>
<name>A0A8X6QZT1_NEPPI</name>
<dbReference type="InterPro" id="IPR045065">
    <property type="entry name" value="XPO1/5"/>
</dbReference>
<dbReference type="PANTHER" id="PTHR11223:SF3">
    <property type="entry name" value="EXPORTIN-5"/>
    <property type="match status" value="1"/>
</dbReference>
<organism evidence="2 3">
    <name type="scientific">Nephila pilipes</name>
    <name type="common">Giant wood spider</name>
    <name type="synonym">Nephila maculata</name>
    <dbReference type="NCBI Taxonomy" id="299642"/>
    <lineage>
        <taxon>Eukaryota</taxon>
        <taxon>Metazoa</taxon>
        <taxon>Ecdysozoa</taxon>
        <taxon>Arthropoda</taxon>
        <taxon>Chelicerata</taxon>
        <taxon>Arachnida</taxon>
        <taxon>Araneae</taxon>
        <taxon>Araneomorphae</taxon>
        <taxon>Entelegynae</taxon>
        <taxon>Araneoidea</taxon>
        <taxon>Nephilidae</taxon>
        <taxon>Nephila</taxon>
    </lineage>
</organism>
<dbReference type="EMBL" id="BMAW01040623">
    <property type="protein sequence ID" value="GFU60318.1"/>
    <property type="molecule type" value="Genomic_DNA"/>
</dbReference>
<reference evidence="2" key="1">
    <citation type="submission" date="2020-08" db="EMBL/GenBank/DDBJ databases">
        <title>Multicomponent nature underlies the extraordinary mechanical properties of spider dragline silk.</title>
        <authorList>
            <person name="Kono N."/>
            <person name="Nakamura H."/>
            <person name="Mori M."/>
            <person name="Yoshida Y."/>
            <person name="Ohtoshi R."/>
            <person name="Malay A.D."/>
            <person name="Moran D.A.P."/>
            <person name="Tomita M."/>
            <person name="Numata K."/>
            <person name="Arakawa K."/>
        </authorList>
    </citation>
    <scope>NUCLEOTIDE SEQUENCE</scope>
</reference>
<proteinExistence type="predicted"/>
<evidence type="ECO:0000313" key="2">
    <source>
        <dbReference type="EMBL" id="GFU60318.1"/>
    </source>
</evidence>
<comment type="caution">
    <text evidence="2">The sequence shown here is derived from an EMBL/GenBank/DDBJ whole genome shotgun (WGS) entry which is preliminary data.</text>
</comment>
<dbReference type="InterPro" id="IPR045478">
    <property type="entry name" value="Exportin-5_C"/>
</dbReference>
<accession>A0A8X6QZT1</accession>
<feature type="domain" description="Exportin-5 C-terminal" evidence="1">
    <location>
        <begin position="13"/>
        <end position="803"/>
    </location>
</feature>
<dbReference type="InterPro" id="IPR011989">
    <property type="entry name" value="ARM-like"/>
</dbReference>
<dbReference type="GO" id="GO:0005737">
    <property type="term" value="C:cytoplasm"/>
    <property type="evidence" value="ECO:0007669"/>
    <property type="project" value="TreeGrafter"/>
</dbReference>